<dbReference type="OrthoDB" id="4578798at2"/>
<dbReference type="EMBL" id="AP022613">
    <property type="protein sequence ID" value="BBZ37090.1"/>
    <property type="molecule type" value="Genomic_DNA"/>
</dbReference>
<evidence type="ECO:0000313" key="1">
    <source>
        <dbReference type="EMBL" id="BBZ37090.1"/>
    </source>
</evidence>
<organism evidence="1 2">
    <name type="scientific">Mycobacterium conspicuum</name>
    <dbReference type="NCBI Taxonomy" id="44010"/>
    <lineage>
        <taxon>Bacteria</taxon>
        <taxon>Bacillati</taxon>
        <taxon>Actinomycetota</taxon>
        <taxon>Actinomycetes</taxon>
        <taxon>Mycobacteriales</taxon>
        <taxon>Mycobacteriaceae</taxon>
        <taxon>Mycobacterium</taxon>
    </lineage>
</organism>
<gene>
    <name evidence="1" type="ORF">MCNS_01530</name>
</gene>
<keyword evidence="2" id="KW-1185">Reference proteome</keyword>
<reference evidence="1 2" key="1">
    <citation type="journal article" date="2019" name="Emerg. Microbes Infect.">
        <title>Comprehensive subspecies identification of 175 nontuberculous mycobacteria species based on 7547 genomic profiles.</title>
        <authorList>
            <person name="Matsumoto Y."/>
            <person name="Kinjo T."/>
            <person name="Motooka D."/>
            <person name="Nabeya D."/>
            <person name="Jung N."/>
            <person name="Uechi K."/>
            <person name="Horii T."/>
            <person name="Iida T."/>
            <person name="Fujita J."/>
            <person name="Nakamura S."/>
        </authorList>
    </citation>
    <scope>NUCLEOTIDE SEQUENCE [LARGE SCALE GENOMIC DNA]</scope>
    <source>
        <strain evidence="1 2">JCM 14738</strain>
    </source>
</reference>
<accession>A0A1X1T6J3</accession>
<dbReference type="AlphaFoldDB" id="A0A1X1T6J3"/>
<evidence type="ECO:0000313" key="2">
    <source>
        <dbReference type="Proteomes" id="UP000467385"/>
    </source>
</evidence>
<dbReference type="Proteomes" id="UP000467385">
    <property type="component" value="Chromosome"/>
</dbReference>
<protein>
    <submittedName>
        <fullName evidence="1">Uncharacterized protein</fullName>
    </submittedName>
</protein>
<name>A0A1X1T6J3_9MYCO</name>
<proteinExistence type="predicted"/>
<sequence>MTTPKSTEALSTKDVAEKVGTDPKTLRVFLRASDDYQAVGSGSRYSFISKDVPTLKARFAKWAAERGPASSPSPVA</sequence>
<dbReference type="RefSeq" id="WP_085233761.1">
    <property type="nucleotide sequence ID" value="NZ_AP022613.1"/>
</dbReference>